<evidence type="ECO:0000256" key="4">
    <source>
        <dbReference type="ARBA" id="ARBA00022475"/>
    </source>
</evidence>
<protein>
    <submittedName>
        <fullName evidence="10">Chloramphenicol-sensitive protein RarD</fullName>
    </submittedName>
</protein>
<evidence type="ECO:0000256" key="2">
    <source>
        <dbReference type="ARBA" id="ARBA00007362"/>
    </source>
</evidence>
<keyword evidence="6 8" id="KW-1133">Transmembrane helix</keyword>
<comment type="subcellular location">
    <subcellularLocation>
        <location evidence="1">Cell membrane</location>
        <topology evidence="1">Multi-pass membrane protein</topology>
    </subcellularLocation>
</comment>
<feature type="transmembrane region" description="Helical" evidence="8">
    <location>
        <begin position="232"/>
        <end position="253"/>
    </location>
</feature>
<evidence type="ECO:0000256" key="1">
    <source>
        <dbReference type="ARBA" id="ARBA00004651"/>
    </source>
</evidence>
<accession>A0A7W3QNU5</accession>
<gene>
    <name evidence="10" type="ORF">HNR61_005664</name>
</gene>
<feature type="transmembrane region" description="Helical" evidence="8">
    <location>
        <begin position="174"/>
        <end position="192"/>
    </location>
</feature>
<keyword evidence="5 8" id="KW-0812">Transmembrane</keyword>
<dbReference type="InterPro" id="IPR000620">
    <property type="entry name" value="EamA_dom"/>
</dbReference>
<evidence type="ECO:0000313" key="10">
    <source>
        <dbReference type="EMBL" id="MBA8954010.1"/>
    </source>
</evidence>
<proteinExistence type="inferred from homology"/>
<evidence type="ECO:0000256" key="7">
    <source>
        <dbReference type="ARBA" id="ARBA00023136"/>
    </source>
</evidence>
<evidence type="ECO:0000313" key="11">
    <source>
        <dbReference type="Proteomes" id="UP000572680"/>
    </source>
</evidence>
<evidence type="ECO:0000256" key="3">
    <source>
        <dbReference type="ARBA" id="ARBA00022448"/>
    </source>
</evidence>
<keyword evidence="3" id="KW-0813">Transport</keyword>
<feature type="transmembrane region" description="Helical" evidence="8">
    <location>
        <begin position="99"/>
        <end position="116"/>
    </location>
</feature>
<feature type="transmembrane region" description="Helical" evidence="8">
    <location>
        <begin position="123"/>
        <end position="140"/>
    </location>
</feature>
<evidence type="ECO:0000256" key="8">
    <source>
        <dbReference type="SAM" id="Phobius"/>
    </source>
</evidence>
<dbReference type="InterPro" id="IPR004626">
    <property type="entry name" value="RarD"/>
</dbReference>
<dbReference type="EMBL" id="JACJIA010000008">
    <property type="protein sequence ID" value="MBA8954010.1"/>
    <property type="molecule type" value="Genomic_DNA"/>
</dbReference>
<dbReference type="NCBIfam" id="TIGR00688">
    <property type="entry name" value="rarD"/>
    <property type="match status" value="1"/>
</dbReference>
<keyword evidence="11" id="KW-1185">Reference proteome</keyword>
<name>A0A7W3QNU5_ACTNM</name>
<dbReference type="Pfam" id="PF00892">
    <property type="entry name" value="EamA"/>
    <property type="match status" value="1"/>
</dbReference>
<feature type="transmembrane region" description="Helical" evidence="8">
    <location>
        <begin position="204"/>
        <end position="225"/>
    </location>
</feature>
<evidence type="ECO:0000259" key="9">
    <source>
        <dbReference type="Pfam" id="PF00892"/>
    </source>
</evidence>
<feature type="transmembrane region" description="Helical" evidence="8">
    <location>
        <begin position="36"/>
        <end position="56"/>
    </location>
</feature>
<dbReference type="GO" id="GO:0005886">
    <property type="term" value="C:plasma membrane"/>
    <property type="evidence" value="ECO:0007669"/>
    <property type="project" value="UniProtKB-SubCell"/>
</dbReference>
<comment type="similarity">
    <text evidence="2">Belongs to the EamA transporter family.</text>
</comment>
<feature type="transmembrane region" description="Helical" evidence="8">
    <location>
        <begin position="68"/>
        <end position="87"/>
    </location>
</feature>
<keyword evidence="4" id="KW-1003">Cell membrane</keyword>
<organism evidence="10 11">
    <name type="scientific">Actinomadura namibiensis</name>
    <dbReference type="NCBI Taxonomy" id="182080"/>
    <lineage>
        <taxon>Bacteria</taxon>
        <taxon>Bacillati</taxon>
        <taxon>Actinomycetota</taxon>
        <taxon>Actinomycetes</taxon>
        <taxon>Streptosporangiales</taxon>
        <taxon>Thermomonosporaceae</taxon>
        <taxon>Actinomadura</taxon>
    </lineage>
</organism>
<feature type="domain" description="EamA" evidence="9">
    <location>
        <begin position="5"/>
        <end position="138"/>
    </location>
</feature>
<feature type="transmembrane region" description="Helical" evidence="8">
    <location>
        <begin position="146"/>
        <end position="162"/>
    </location>
</feature>
<keyword evidence="7 8" id="KW-0472">Membrane</keyword>
<dbReference type="PANTHER" id="PTHR22911:SF137">
    <property type="entry name" value="SOLUTE CARRIER FAMILY 35 MEMBER G2-RELATED"/>
    <property type="match status" value="1"/>
</dbReference>
<dbReference type="PANTHER" id="PTHR22911">
    <property type="entry name" value="ACYL-MALONYL CONDENSING ENZYME-RELATED"/>
    <property type="match status" value="1"/>
</dbReference>
<feature type="transmembrane region" description="Helical" evidence="8">
    <location>
        <begin position="265"/>
        <end position="283"/>
    </location>
</feature>
<dbReference type="InterPro" id="IPR037185">
    <property type="entry name" value="EmrE-like"/>
</dbReference>
<dbReference type="AlphaFoldDB" id="A0A7W3QNU5"/>
<feature type="transmembrane region" description="Helical" evidence="8">
    <location>
        <begin position="7"/>
        <end position="24"/>
    </location>
</feature>
<evidence type="ECO:0000256" key="6">
    <source>
        <dbReference type="ARBA" id="ARBA00022989"/>
    </source>
</evidence>
<dbReference type="SUPFAM" id="SSF103481">
    <property type="entry name" value="Multidrug resistance efflux transporter EmrE"/>
    <property type="match status" value="2"/>
</dbReference>
<comment type="caution">
    <text evidence="10">The sequence shown here is derived from an EMBL/GenBank/DDBJ whole genome shotgun (WGS) entry which is preliminary data.</text>
</comment>
<dbReference type="Proteomes" id="UP000572680">
    <property type="component" value="Unassembled WGS sequence"/>
</dbReference>
<sequence>MVNRRGMVCGFAAYVLWGLFPLYWPLLKPAGAVEILAHRIMWSLLAVLAILAFLRNWRWIRALTPRRLALLTVAAVIITVNWGTYIYAVNSGHTIEGSLGYFINPLISVLFGVVIFRERLRPWQWAAVGLGTVAVGVLTVDYGRPPWIALVLAFSFGVYGLLKKFANMPSAESLAVETAVLFVPALGFALMLEGGGEAAFGHSGAGHAVLLAGAGVVTAIPLMLFNAAAVRLPLSVIGMLQYLAPVLQFLIGLLVQHEAMPASRWIGFGLVWVALAMLTLDGLRASHRARRTAPERVLPVTEGSSA</sequence>
<evidence type="ECO:0000256" key="5">
    <source>
        <dbReference type="ARBA" id="ARBA00022692"/>
    </source>
</evidence>
<reference evidence="10 11" key="1">
    <citation type="submission" date="2020-08" db="EMBL/GenBank/DDBJ databases">
        <title>Genomic Encyclopedia of Type Strains, Phase IV (KMG-IV): sequencing the most valuable type-strain genomes for metagenomic binning, comparative biology and taxonomic classification.</title>
        <authorList>
            <person name="Goeker M."/>
        </authorList>
    </citation>
    <scope>NUCLEOTIDE SEQUENCE [LARGE SCALE GENOMIC DNA]</scope>
    <source>
        <strain evidence="10 11">DSM 44197</strain>
    </source>
</reference>